<keyword evidence="3" id="KW-1185">Reference proteome</keyword>
<sequence>MLLTARPIPTIPTRSPRYDEAKTLCTRPPFSPQCFGDAGTTFVCCDSQSCGLSNGAAATCASGKYPSGSPTPSNPPPATPAPTPQRNPNFDPVQSSVRIGPSLYRSFFGAKQFQTFDEGLQHV</sequence>
<organism evidence="2 3">
    <name type="scientific">Klebsormidium nitens</name>
    <name type="common">Green alga</name>
    <name type="synonym">Ulothrix nitens</name>
    <dbReference type="NCBI Taxonomy" id="105231"/>
    <lineage>
        <taxon>Eukaryota</taxon>
        <taxon>Viridiplantae</taxon>
        <taxon>Streptophyta</taxon>
        <taxon>Klebsormidiophyceae</taxon>
        <taxon>Klebsormidiales</taxon>
        <taxon>Klebsormidiaceae</taxon>
        <taxon>Klebsormidium</taxon>
    </lineage>
</organism>
<protein>
    <submittedName>
        <fullName evidence="2">Uncharacterized protein</fullName>
    </submittedName>
</protein>
<evidence type="ECO:0000256" key="1">
    <source>
        <dbReference type="SAM" id="MobiDB-lite"/>
    </source>
</evidence>
<proteinExistence type="predicted"/>
<accession>A0A1Y1IL45</accession>
<reference evidence="2 3" key="1">
    <citation type="journal article" date="2014" name="Nat. Commun.">
        <title>Klebsormidium flaccidum genome reveals primary factors for plant terrestrial adaptation.</title>
        <authorList>
            <person name="Hori K."/>
            <person name="Maruyama F."/>
            <person name="Fujisawa T."/>
            <person name="Togashi T."/>
            <person name="Yamamoto N."/>
            <person name="Seo M."/>
            <person name="Sato S."/>
            <person name="Yamada T."/>
            <person name="Mori H."/>
            <person name="Tajima N."/>
            <person name="Moriyama T."/>
            <person name="Ikeuchi M."/>
            <person name="Watanabe M."/>
            <person name="Wada H."/>
            <person name="Kobayashi K."/>
            <person name="Saito M."/>
            <person name="Masuda T."/>
            <person name="Sasaki-Sekimoto Y."/>
            <person name="Mashiguchi K."/>
            <person name="Awai K."/>
            <person name="Shimojima M."/>
            <person name="Masuda S."/>
            <person name="Iwai M."/>
            <person name="Nobusawa T."/>
            <person name="Narise T."/>
            <person name="Kondo S."/>
            <person name="Saito H."/>
            <person name="Sato R."/>
            <person name="Murakawa M."/>
            <person name="Ihara Y."/>
            <person name="Oshima-Yamada Y."/>
            <person name="Ohtaka K."/>
            <person name="Satoh M."/>
            <person name="Sonobe K."/>
            <person name="Ishii M."/>
            <person name="Ohtani R."/>
            <person name="Kanamori-Sato M."/>
            <person name="Honoki R."/>
            <person name="Miyazaki D."/>
            <person name="Mochizuki H."/>
            <person name="Umetsu J."/>
            <person name="Higashi K."/>
            <person name="Shibata D."/>
            <person name="Kamiya Y."/>
            <person name="Sato N."/>
            <person name="Nakamura Y."/>
            <person name="Tabata S."/>
            <person name="Ida S."/>
            <person name="Kurokawa K."/>
            <person name="Ohta H."/>
        </authorList>
    </citation>
    <scope>NUCLEOTIDE SEQUENCE [LARGE SCALE GENOMIC DNA]</scope>
    <source>
        <strain evidence="2 3">NIES-2285</strain>
    </source>
</reference>
<dbReference type="AlphaFoldDB" id="A0A1Y1IL45"/>
<dbReference type="Proteomes" id="UP000054558">
    <property type="component" value="Unassembled WGS sequence"/>
</dbReference>
<feature type="region of interest" description="Disordered" evidence="1">
    <location>
        <begin position="62"/>
        <end position="95"/>
    </location>
</feature>
<evidence type="ECO:0000313" key="2">
    <source>
        <dbReference type="EMBL" id="GAQ90159.1"/>
    </source>
</evidence>
<gene>
    <name evidence="2" type="ORF">KFL_006070010</name>
</gene>
<name>A0A1Y1IL45_KLENI</name>
<feature type="compositionally biased region" description="Pro residues" evidence="1">
    <location>
        <begin position="72"/>
        <end position="85"/>
    </location>
</feature>
<evidence type="ECO:0000313" key="3">
    <source>
        <dbReference type="Proteomes" id="UP000054558"/>
    </source>
</evidence>
<dbReference type="EMBL" id="DF237556">
    <property type="protein sequence ID" value="GAQ90159.1"/>
    <property type="molecule type" value="Genomic_DNA"/>
</dbReference>